<evidence type="ECO:0000313" key="3">
    <source>
        <dbReference type="EMBL" id="CAJ1963469.1"/>
    </source>
</evidence>
<dbReference type="Gramene" id="rna-AYBTSS11_LOCUS19793">
    <property type="protein sequence ID" value="CAJ1963469.1"/>
    <property type="gene ID" value="gene-AYBTSS11_LOCUS19793"/>
</dbReference>
<keyword evidence="2" id="KW-0472">Membrane</keyword>
<keyword evidence="2" id="KW-1133">Transmembrane helix</keyword>
<dbReference type="PANTHER" id="PTHR37701">
    <property type="entry name" value="METHYL-CPG-BINDING DOMAIN-CONTAINING PROTEIN 8"/>
    <property type="match status" value="1"/>
</dbReference>
<dbReference type="PANTHER" id="PTHR37701:SF19">
    <property type="entry name" value="METHYL-CPG-BINDING DOMAIN PROTEIN"/>
    <property type="match status" value="1"/>
</dbReference>
<gene>
    <name evidence="3" type="ORF">AYBTSS11_LOCUS19793</name>
</gene>
<organism evidence="3 4">
    <name type="scientific">Sphenostylis stenocarpa</name>
    <dbReference type="NCBI Taxonomy" id="92480"/>
    <lineage>
        <taxon>Eukaryota</taxon>
        <taxon>Viridiplantae</taxon>
        <taxon>Streptophyta</taxon>
        <taxon>Embryophyta</taxon>
        <taxon>Tracheophyta</taxon>
        <taxon>Spermatophyta</taxon>
        <taxon>Magnoliopsida</taxon>
        <taxon>eudicotyledons</taxon>
        <taxon>Gunneridae</taxon>
        <taxon>Pentapetalae</taxon>
        <taxon>rosids</taxon>
        <taxon>fabids</taxon>
        <taxon>Fabales</taxon>
        <taxon>Fabaceae</taxon>
        <taxon>Papilionoideae</taxon>
        <taxon>50 kb inversion clade</taxon>
        <taxon>NPAAA clade</taxon>
        <taxon>indigoferoid/millettioid clade</taxon>
        <taxon>Phaseoleae</taxon>
        <taxon>Sphenostylis</taxon>
    </lineage>
</organism>
<protein>
    <submittedName>
        <fullName evidence="3">Uncharacterized protein</fullName>
    </submittedName>
</protein>
<dbReference type="Proteomes" id="UP001189624">
    <property type="component" value="Chromosome 6"/>
</dbReference>
<dbReference type="InterPro" id="IPR037472">
    <property type="entry name" value="MBD8"/>
</dbReference>
<keyword evidence="2" id="KW-0812">Transmembrane</keyword>
<dbReference type="EMBL" id="OY731403">
    <property type="protein sequence ID" value="CAJ1963469.1"/>
    <property type="molecule type" value="Genomic_DNA"/>
</dbReference>
<name>A0AA86SP06_9FABA</name>
<accession>A0AA86SP06</accession>
<feature type="region of interest" description="Disordered" evidence="1">
    <location>
        <begin position="55"/>
        <end position="76"/>
    </location>
</feature>
<feature type="compositionally biased region" description="Polar residues" evidence="1">
    <location>
        <begin position="56"/>
        <end position="72"/>
    </location>
</feature>
<dbReference type="AlphaFoldDB" id="A0AA86SP06"/>
<evidence type="ECO:0000256" key="1">
    <source>
        <dbReference type="SAM" id="MobiDB-lite"/>
    </source>
</evidence>
<feature type="transmembrane region" description="Helical" evidence="2">
    <location>
        <begin position="246"/>
        <end position="269"/>
    </location>
</feature>
<evidence type="ECO:0000313" key="4">
    <source>
        <dbReference type="Proteomes" id="UP001189624"/>
    </source>
</evidence>
<reference evidence="3" key="1">
    <citation type="submission" date="2023-10" db="EMBL/GenBank/DDBJ databases">
        <authorList>
            <person name="Domelevo Entfellner J.-B."/>
        </authorList>
    </citation>
    <scope>NUCLEOTIDE SEQUENCE</scope>
</reference>
<proteinExistence type="predicted"/>
<sequence length="343" mass="39002">MEAAALKLESLACIDSTTLSHSELLALSLSSFCTFDLRATNDLVTPKIDPALFNESAGSRRQTYSRPQSSPTGRRRRLAGLLPAPKLPPLPAHDPENAENRLIIDYLKHLIREDPKFDQVHLAPPSLPQPTVKRKRGRKPKLKLHLEHCYRGIDILNRNGVAVDLSQLATSQDPFADELKRRTQGLRNEEELLGFLRDLPGQWGSRRKKRRIVDAADFGDVLPLSWKILLGLKRKDGRAWIYCRRYIRFCFFFLYHLVTFFFAITLLFLRAHCLFDIPPRSPSGQHFVSCKEVSSYLQSLLGNGDAQSQISRRSENVVQEQRVPAENVSTHVAIVDFVRDVAL</sequence>
<evidence type="ECO:0000256" key="2">
    <source>
        <dbReference type="SAM" id="Phobius"/>
    </source>
</evidence>
<keyword evidence="4" id="KW-1185">Reference proteome</keyword>